<dbReference type="RefSeq" id="XP_007765698.1">
    <property type="nucleotide sequence ID" value="XM_007767508.1"/>
</dbReference>
<sequence length="115" mass="12903">MSQPSSLLSEALPLRSSTPHHHPIQNKQWIPSRPTSSPHPRLRTSRSSRCPSTRTTVAAAATRTASSHESARILLHLLRPHHHIILFTIRVAASQWPRTLHAGCRILLRGGRHFL</sequence>
<reference evidence="3" key="1">
    <citation type="journal article" date="2012" name="Science">
        <title>The Paleozoic origin of enzymatic lignin decomposition reconstructed from 31 fungal genomes.</title>
        <authorList>
            <person name="Floudas D."/>
            <person name="Binder M."/>
            <person name="Riley R."/>
            <person name="Barry K."/>
            <person name="Blanchette R.A."/>
            <person name="Henrissat B."/>
            <person name="Martinez A.T."/>
            <person name="Otillar R."/>
            <person name="Spatafora J.W."/>
            <person name="Yadav J.S."/>
            <person name="Aerts A."/>
            <person name="Benoit I."/>
            <person name="Boyd A."/>
            <person name="Carlson A."/>
            <person name="Copeland A."/>
            <person name="Coutinho P.M."/>
            <person name="de Vries R.P."/>
            <person name="Ferreira P."/>
            <person name="Findley K."/>
            <person name="Foster B."/>
            <person name="Gaskell J."/>
            <person name="Glotzer D."/>
            <person name="Gorecki P."/>
            <person name="Heitman J."/>
            <person name="Hesse C."/>
            <person name="Hori C."/>
            <person name="Igarashi K."/>
            <person name="Jurgens J.A."/>
            <person name="Kallen N."/>
            <person name="Kersten P."/>
            <person name="Kohler A."/>
            <person name="Kuees U."/>
            <person name="Kumar T.K.A."/>
            <person name="Kuo A."/>
            <person name="LaButti K."/>
            <person name="Larrondo L.F."/>
            <person name="Lindquist E."/>
            <person name="Ling A."/>
            <person name="Lombard V."/>
            <person name="Lucas S."/>
            <person name="Lundell T."/>
            <person name="Martin R."/>
            <person name="McLaughlin D.J."/>
            <person name="Morgenstern I."/>
            <person name="Morin E."/>
            <person name="Murat C."/>
            <person name="Nagy L.G."/>
            <person name="Nolan M."/>
            <person name="Ohm R.A."/>
            <person name="Patyshakuliyeva A."/>
            <person name="Rokas A."/>
            <person name="Ruiz-Duenas F.J."/>
            <person name="Sabat G."/>
            <person name="Salamov A."/>
            <person name="Samejima M."/>
            <person name="Schmutz J."/>
            <person name="Slot J.C."/>
            <person name="St John F."/>
            <person name="Stenlid J."/>
            <person name="Sun H."/>
            <person name="Sun S."/>
            <person name="Syed K."/>
            <person name="Tsang A."/>
            <person name="Wiebenga A."/>
            <person name="Young D."/>
            <person name="Pisabarro A."/>
            <person name="Eastwood D.C."/>
            <person name="Martin F."/>
            <person name="Cullen D."/>
            <person name="Grigoriev I.V."/>
            <person name="Hibbett D.S."/>
        </authorList>
    </citation>
    <scope>NUCLEOTIDE SEQUENCE [LARGE SCALE GENOMIC DNA]</scope>
    <source>
        <strain evidence="3">RWD-64-598 SS2</strain>
    </source>
</reference>
<feature type="compositionally biased region" description="Polar residues" evidence="1">
    <location>
        <begin position="25"/>
        <end position="38"/>
    </location>
</feature>
<evidence type="ECO:0000313" key="3">
    <source>
        <dbReference type="Proteomes" id="UP000053558"/>
    </source>
</evidence>
<protein>
    <submittedName>
        <fullName evidence="2">Uncharacterized protein</fullName>
    </submittedName>
</protein>
<comment type="caution">
    <text evidence="2">The sequence shown here is derived from an EMBL/GenBank/DDBJ whole genome shotgun (WGS) entry which is preliminary data.</text>
</comment>
<feature type="region of interest" description="Disordered" evidence="1">
    <location>
        <begin position="1"/>
        <end position="64"/>
    </location>
</feature>
<feature type="compositionally biased region" description="Low complexity" evidence="1">
    <location>
        <begin position="47"/>
        <end position="64"/>
    </location>
</feature>
<accession>A0A5M3MYE5</accession>
<keyword evidence="3" id="KW-1185">Reference proteome</keyword>
<name>A0A5M3MYE5_CONPW</name>
<proteinExistence type="predicted"/>
<organism evidence="2 3">
    <name type="scientific">Coniophora puteana (strain RWD-64-598)</name>
    <name type="common">Brown rot fungus</name>
    <dbReference type="NCBI Taxonomy" id="741705"/>
    <lineage>
        <taxon>Eukaryota</taxon>
        <taxon>Fungi</taxon>
        <taxon>Dikarya</taxon>
        <taxon>Basidiomycota</taxon>
        <taxon>Agaricomycotina</taxon>
        <taxon>Agaricomycetes</taxon>
        <taxon>Agaricomycetidae</taxon>
        <taxon>Boletales</taxon>
        <taxon>Coniophorineae</taxon>
        <taxon>Coniophoraceae</taxon>
        <taxon>Coniophora</taxon>
    </lineage>
</organism>
<dbReference type="AlphaFoldDB" id="A0A5M3MYE5"/>
<dbReference type="Proteomes" id="UP000053558">
    <property type="component" value="Unassembled WGS sequence"/>
</dbReference>
<gene>
    <name evidence="2" type="ORF">CONPUDRAFT_163104</name>
</gene>
<evidence type="ECO:0000313" key="2">
    <source>
        <dbReference type="EMBL" id="EIW83804.1"/>
    </source>
</evidence>
<dbReference type="EMBL" id="JH711575">
    <property type="protein sequence ID" value="EIW83804.1"/>
    <property type="molecule type" value="Genomic_DNA"/>
</dbReference>
<evidence type="ECO:0000256" key="1">
    <source>
        <dbReference type="SAM" id="MobiDB-lite"/>
    </source>
</evidence>
<dbReference type="GeneID" id="19204855"/>
<dbReference type="KEGG" id="cput:CONPUDRAFT_163104"/>